<dbReference type="PIRSF" id="PIRSF000183">
    <property type="entry name" value="Alanine_dh"/>
    <property type="match status" value="1"/>
</dbReference>
<proteinExistence type="inferred from homology"/>
<evidence type="ECO:0000256" key="1">
    <source>
        <dbReference type="ARBA" id="ARBA00005689"/>
    </source>
</evidence>
<feature type="binding site" evidence="7">
    <location>
        <begin position="265"/>
        <end position="268"/>
    </location>
    <ligand>
        <name>NAD(+)</name>
        <dbReference type="ChEBI" id="CHEBI:57540"/>
    </ligand>
</feature>
<dbReference type="Pfam" id="PF01262">
    <property type="entry name" value="AlaDh_PNT_C"/>
    <property type="match status" value="1"/>
</dbReference>
<evidence type="ECO:0000256" key="6">
    <source>
        <dbReference type="PIRSR" id="PIRSR000183-2"/>
    </source>
</evidence>
<feature type="binding site" evidence="7">
    <location>
        <position position="277"/>
    </location>
    <ligand>
        <name>NAD(+)</name>
        <dbReference type="ChEBI" id="CHEBI:57540"/>
    </ligand>
</feature>
<dbReference type="InterPro" id="IPR007698">
    <property type="entry name" value="AlaDH/PNT_NAD(H)-bd"/>
</dbReference>
<feature type="binding site" evidence="7">
    <location>
        <begin position="237"/>
        <end position="238"/>
    </location>
    <ligand>
        <name>NAD(+)</name>
        <dbReference type="ChEBI" id="CHEBI:57540"/>
    </ligand>
</feature>
<organism evidence="10 11">
    <name type="scientific">Nitrosococcus wardiae</name>
    <dbReference type="NCBI Taxonomy" id="1814290"/>
    <lineage>
        <taxon>Bacteria</taxon>
        <taxon>Pseudomonadati</taxon>
        <taxon>Pseudomonadota</taxon>
        <taxon>Gammaproteobacteria</taxon>
        <taxon>Chromatiales</taxon>
        <taxon>Chromatiaceae</taxon>
        <taxon>Nitrosococcus</taxon>
    </lineage>
</organism>
<evidence type="ECO:0000259" key="8">
    <source>
        <dbReference type="SMART" id="SM01002"/>
    </source>
</evidence>
<dbReference type="PANTHER" id="PTHR42795:SF1">
    <property type="entry name" value="ALANINE DEHYDROGENASE"/>
    <property type="match status" value="1"/>
</dbReference>
<evidence type="ECO:0000256" key="3">
    <source>
        <dbReference type="ARBA" id="ARBA00023002"/>
    </source>
</evidence>
<gene>
    <name evidence="10" type="primary">ald</name>
    <name evidence="10" type="ORF">E3U44_07050</name>
</gene>
<dbReference type="EMBL" id="CP038033">
    <property type="protein sequence ID" value="QBQ54291.1"/>
    <property type="molecule type" value="Genomic_DNA"/>
</dbReference>
<dbReference type="SUPFAM" id="SSF52283">
    <property type="entry name" value="Formate/glycerate dehydrogenase catalytic domain-like"/>
    <property type="match status" value="1"/>
</dbReference>
<dbReference type="GO" id="GO:0005886">
    <property type="term" value="C:plasma membrane"/>
    <property type="evidence" value="ECO:0007669"/>
    <property type="project" value="TreeGrafter"/>
</dbReference>
<feature type="binding site" evidence="7">
    <location>
        <begin position="177"/>
        <end position="178"/>
    </location>
    <ligand>
        <name>NAD(+)</name>
        <dbReference type="ChEBI" id="CHEBI:57540"/>
    </ligand>
</feature>
<feature type="binding site" evidence="7">
    <location>
        <begin position="296"/>
        <end position="299"/>
    </location>
    <ligand>
        <name>NAD(+)</name>
        <dbReference type="ChEBI" id="CHEBI:57540"/>
    </ligand>
</feature>
<dbReference type="OrthoDB" id="9804592at2"/>
<sequence length="357" mass="38099">MRIGIPREIKTLEGRVALVPEATAELVQQGHEVFIESSAGELSGYPDTAYQTAGVTILPDARSLYEAAKLIVKVKEPVDPELELLRSDHLLFSFLHLAAEPKLTQRLMKIGLTAVGFETVAVEGELPLLIPMSDIAGRLSIQIGATLLHSPQGGKGLLLGGLPGALRGRVVILGAGTAGSNAARVAAALGSEVIVFERRRDRLAQMYELGENVTALYPYQQMLKESIASADLLIGAVLQAGARTPRLVSTEMVRSMQPGSVVVDISVDQGGCIETTRPTTYAEPTYIWEEVIHFAVTNMPGAVPRTASQALSSALLPYVLILAQENWENYPPLAAGINTKAGEVVHPAVRESLPANS</sequence>
<evidence type="ECO:0000313" key="11">
    <source>
        <dbReference type="Proteomes" id="UP000294325"/>
    </source>
</evidence>
<dbReference type="InterPro" id="IPR007886">
    <property type="entry name" value="AlaDH/PNT_N"/>
</dbReference>
<feature type="binding site" evidence="7">
    <location>
        <position position="133"/>
    </location>
    <ligand>
        <name>NAD(+)</name>
        <dbReference type="ChEBI" id="CHEBI:57540"/>
    </ligand>
</feature>
<dbReference type="RefSeq" id="WP_134357441.1">
    <property type="nucleotide sequence ID" value="NZ_CP038033.1"/>
</dbReference>
<dbReference type="EC" id="1.4.1.1" evidence="2 4"/>
<feature type="domain" description="Alanine dehydrogenase/pyridine nucleotide transhydrogenase N-terminal" evidence="9">
    <location>
        <begin position="4"/>
        <end position="136"/>
    </location>
</feature>
<dbReference type="GO" id="GO:0000166">
    <property type="term" value="F:nucleotide binding"/>
    <property type="evidence" value="ECO:0007669"/>
    <property type="project" value="UniProtKB-KW"/>
</dbReference>
<evidence type="ECO:0000259" key="9">
    <source>
        <dbReference type="SMART" id="SM01003"/>
    </source>
</evidence>
<comment type="similarity">
    <text evidence="1 4">Belongs to the AlaDH/PNT family.</text>
</comment>
<dbReference type="NCBIfam" id="TIGR00518">
    <property type="entry name" value="alaDH"/>
    <property type="match status" value="1"/>
</dbReference>
<dbReference type="SUPFAM" id="SSF51735">
    <property type="entry name" value="NAD(P)-binding Rossmann-fold domains"/>
    <property type="match status" value="1"/>
</dbReference>
<dbReference type="AlphaFoldDB" id="A0A4P7BWG7"/>
<evidence type="ECO:0000256" key="4">
    <source>
        <dbReference type="PIRNR" id="PIRNR000183"/>
    </source>
</evidence>
<keyword evidence="4 7" id="KW-0520">NAD</keyword>
<dbReference type="Gene3D" id="3.40.50.720">
    <property type="entry name" value="NAD(P)-binding Rossmann-like Domain"/>
    <property type="match status" value="2"/>
</dbReference>
<keyword evidence="3 4" id="KW-0560">Oxidoreductase</keyword>
<evidence type="ECO:0000256" key="5">
    <source>
        <dbReference type="PIRSR" id="PIRSR000183-1"/>
    </source>
</evidence>
<feature type="binding site" evidence="7">
    <location>
        <position position="202"/>
    </location>
    <ligand>
        <name>NAD(+)</name>
        <dbReference type="ChEBI" id="CHEBI:57540"/>
    </ligand>
</feature>
<evidence type="ECO:0000313" key="10">
    <source>
        <dbReference type="EMBL" id="QBQ54291.1"/>
    </source>
</evidence>
<feature type="active site" description="Proton donor/acceptor" evidence="5">
    <location>
        <position position="268"/>
    </location>
</feature>
<accession>A0A4P7BWG7</accession>
<dbReference type="InterPro" id="IPR008141">
    <property type="entry name" value="Ala_DH"/>
</dbReference>
<evidence type="ECO:0000256" key="7">
    <source>
        <dbReference type="PIRSR" id="PIRSR000183-3"/>
    </source>
</evidence>
<dbReference type="GO" id="GO:0000286">
    <property type="term" value="F:alanine dehydrogenase activity"/>
    <property type="evidence" value="ECO:0007669"/>
    <property type="project" value="UniProtKB-UniRule"/>
</dbReference>
<name>A0A4P7BWG7_9GAMM</name>
<evidence type="ECO:0000256" key="2">
    <source>
        <dbReference type="ARBA" id="ARBA00012897"/>
    </source>
</evidence>
<feature type="binding site" evidence="6">
    <location>
        <position position="75"/>
    </location>
    <ligand>
        <name>substrate</name>
    </ligand>
</feature>
<reference evidence="10 11" key="1">
    <citation type="submission" date="2019-03" db="EMBL/GenBank/DDBJ databases">
        <title>The genome sequence of Nitrosococcus wardiae strain D1FHST reveals the archetypal metabolic capacity of ammonia-oxidizing Gammaproteobacteria.</title>
        <authorList>
            <person name="Wang L."/>
            <person name="Lim C.K."/>
            <person name="Hanson T.E."/>
            <person name="Dang H."/>
            <person name="Klotz M.G."/>
        </authorList>
    </citation>
    <scope>NUCLEOTIDE SEQUENCE [LARGE SCALE GENOMIC DNA]</scope>
    <source>
        <strain evidence="10 11">D1FHS</strain>
    </source>
</reference>
<feature type="domain" description="Alanine dehydrogenase/pyridine nucleotide transhydrogenase NAD(H)-binding" evidence="8">
    <location>
        <begin position="148"/>
        <end position="295"/>
    </location>
</feature>
<dbReference type="InterPro" id="IPR036291">
    <property type="entry name" value="NAD(P)-bd_dom_sf"/>
</dbReference>
<dbReference type="SMART" id="SM01003">
    <property type="entry name" value="AlaDh_PNT_N"/>
    <property type="match status" value="1"/>
</dbReference>
<feature type="active site" description="Proton donor/acceptor" evidence="5">
    <location>
        <position position="96"/>
    </location>
</feature>
<protein>
    <recommendedName>
        <fullName evidence="2 4">Alanine dehydrogenase</fullName>
        <ecNumber evidence="2 4">1.4.1.1</ecNumber>
    </recommendedName>
</protein>
<dbReference type="CDD" id="cd05305">
    <property type="entry name" value="L-AlaDH"/>
    <property type="match status" value="1"/>
</dbReference>
<dbReference type="Pfam" id="PF05222">
    <property type="entry name" value="AlaDh_PNT_N"/>
    <property type="match status" value="1"/>
</dbReference>
<dbReference type="SMART" id="SM01002">
    <property type="entry name" value="AlaDh_PNT_C"/>
    <property type="match status" value="1"/>
</dbReference>
<dbReference type="Proteomes" id="UP000294325">
    <property type="component" value="Chromosome"/>
</dbReference>
<keyword evidence="7" id="KW-0547">Nucleotide-binding</keyword>
<comment type="catalytic activity">
    <reaction evidence="4">
        <text>L-alanine + NAD(+) + H2O = pyruvate + NH4(+) + NADH + H(+)</text>
        <dbReference type="Rhea" id="RHEA:18405"/>
        <dbReference type="ChEBI" id="CHEBI:15361"/>
        <dbReference type="ChEBI" id="CHEBI:15377"/>
        <dbReference type="ChEBI" id="CHEBI:15378"/>
        <dbReference type="ChEBI" id="CHEBI:28938"/>
        <dbReference type="ChEBI" id="CHEBI:57540"/>
        <dbReference type="ChEBI" id="CHEBI:57945"/>
        <dbReference type="ChEBI" id="CHEBI:57972"/>
        <dbReference type="EC" id="1.4.1.1"/>
    </reaction>
</comment>
<keyword evidence="11" id="KW-1185">Reference proteome</keyword>
<dbReference type="GO" id="GO:0042853">
    <property type="term" value="P:L-alanine catabolic process"/>
    <property type="evidence" value="ECO:0007669"/>
    <property type="project" value="InterPro"/>
</dbReference>
<dbReference type="PANTHER" id="PTHR42795">
    <property type="entry name" value="ALANINE DEHYDROGENASE"/>
    <property type="match status" value="1"/>
</dbReference>
<feature type="binding site" evidence="6">
    <location>
        <position position="15"/>
    </location>
    <ligand>
        <name>substrate</name>
    </ligand>
</feature>
<dbReference type="KEGG" id="nwr:E3U44_07050"/>